<organism evidence="3 4">
    <name type="scientific">Streptomyces filamentosus NRRL 15998</name>
    <dbReference type="NCBI Taxonomy" id="457431"/>
    <lineage>
        <taxon>Bacteria</taxon>
        <taxon>Bacillati</taxon>
        <taxon>Actinomycetota</taxon>
        <taxon>Actinomycetes</taxon>
        <taxon>Kitasatosporales</taxon>
        <taxon>Streptomycetaceae</taxon>
        <taxon>Streptomyces</taxon>
    </lineage>
</organism>
<feature type="transmembrane region" description="Helical" evidence="2">
    <location>
        <begin position="171"/>
        <end position="187"/>
    </location>
</feature>
<dbReference type="AlphaFoldDB" id="D6AFI0"/>
<feature type="transmembrane region" description="Helical" evidence="2">
    <location>
        <begin position="141"/>
        <end position="159"/>
    </location>
</feature>
<sequence>MQGVHENGGEQQGPDDEARPDRISRVVDIATCSPVRADEYRLVVMVLAHAREPSCRPKRNDRCPVRVSPSMNDLPENPDASVGSDDSEDAEVRPGPLWRHAVWVVAVTAAGVVLGWVGALFRIGPEEFGLPPAAPGALWPYLLAWTAIGLALAAVLRFVAAKVPVYEPETAAIGVVLIGTRLSLGWRPEPLEVAGIAAVGLLLVAVWCAVALRGAAVVRRTEEVSRARGTA</sequence>
<feature type="transmembrane region" description="Helical" evidence="2">
    <location>
        <begin position="193"/>
        <end position="218"/>
    </location>
</feature>
<evidence type="ECO:0000313" key="4">
    <source>
        <dbReference type="Proteomes" id="UP000003986"/>
    </source>
</evidence>
<reference evidence="4" key="2">
    <citation type="submission" date="2008-12" db="EMBL/GenBank/DDBJ databases">
        <title>Annotation of Streptomyces roseosporus strain NRRL 15998.</title>
        <authorList>
            <consortium name="The Broad Institute Genome Sequencing Platform"/>
            <consortium name="Broad Institute Microbial Sequencing Center"/>
            <person name="Fischbach M."/>
            <person name="Ward D."/>
            <person name="Young S."/>
            <person name="Kodira C.D."/>
            <person name="Zeng Q."/>
            <person name="Koehrsen M."/>
            <person name="Godfrey P."/>
            <person name="Alvarado L."/>
            <person name="Berlin A.M."/>
            <person name="Borenstein D."/>
            <person name="Chen Z."/>
            <person name="Engels R."/>
            <person name="Freedman E."/>
            <person name="Gellesch M."/>
            <person name="Goldberg J."/>
            <person name="Griggs A."/>
            <person name="Gujja S."/>
            <person name="Heiman D.I."/>
            <person name="Hepburn T.A."/>
            <person name="Howarth C."/>
            <person name="Jen D."/>
            <person name="Larson L."/>
            <person name="Lewis B."/>
            <person name="Mehta T."/>
            <person name="Park D."/>
            <person name="Pearson M."/>
            <person name="Roberts A."/>
            <person name="Saif S."/>
            <person name="Shea T.D."/>
            <person name="Shenoy N."/>
            <person name="Sisk P."/>
            <person name="Stolte C."/>
            <person name="Sykes S.N."/>
            <person name="Walk T."/>
            <person name="White J."/>
            <person name="Yandava C."/>
            <person name="Straight P."/>
            <person name="Clardy J."/>
            <person name="Hung D."/>
            <person name="Kolter R."/>
            <person name="Mekalanos J."/>
            <person name="Walker S."/>
            <person name="Walsh C.T."/>
            <person name="Wieland B.L.C."/>
            <person name="Ilzarbe M."/>
            <person name="Galagan J."/>
            <person name="Nusbaum C."/>
            <person name="Birren B."/>
        </authorList>
    </citation>
    <scope>NUCLEOTIDE SEQUENCE [LARGE SCALE GENOMIC DNA]</scope>
    <source>
        <strain evidence="4">NRRL 15998</strain>
    </source>
</reference>
<feature type="region of interest" description="Disordered" evidence="1">
    <location>
        <begin position="54"/>
        <end position="91"/>
    </location>
</feature>
<keyword evidence="2" id="KW-0812">Transmembrane</keyword>
<evidence type="ECO:0000256" key="1">
    <source>
        <dbReference type="SAM" id="MobiDB-lite"/>
    </source>
</evidence>
<gene>
    <name evidence="3" type="ORF">SSGG_06340</name>
</gene>
<feature type="compositionally biased region" description="Basic and acidic residues" evidence="1">
    <location>
        <begin position="54"/>
        <end position="64"/>
    </location>
</feature>
<dbReference type="EMBL" id="DS999644">
    <property type="protein sequence ID" value="EFE78972.2"/>
    <property type="molecule type" value="Genomic_DNA"/>
</dbReference>
<evidence type="ECO:0000256" key="2">
    <source>
        <dbReference type="SAM" id="Phobius"/>
    </source>
</evidence>
<protein>
    <submittedName>
        <fullName evidence="3">Predicted protein</fullName>
    </submittedName>
</protein>
<feature type="transmembrane region" description="Helical" evidence="2">
    <location>
        <begin position="101"/>
        <end position="121"/>
    </location>
</feature>
<evidence type="ECO:0000313" key="3">
    <source>
        <dbReference type="EMBL" id="EFE78972.2"/>
    </source>
</evidence>
<dbReference type="Proteomes" id="UP000003986">
    <property type="component" value="Unassembled WGS sequence"/>
</dbReference>
<feature type="region of interest" description="Disordered" evidence="1">
    <location>
        <begin position="1"/>
        <end position="22"/>
    </location>
</feature>
<proteinExistence type="predicted"/>
<accession>D6AFI0</accession>
<keyword evidence="2" id="KW-0472">Membrane</keyword>
<reference evidence="4" key="1">
    <citation type="submission" date="2008-10" db="EMBL/GenBank/DDBJ databases">
        <authorList>
            <person name="Molnar K."/>
        </authorList>
    </citation>
    <scope>NUCLEOTIDE SEQUENCE [LARGE SCALE GENOMIC DNA]</scope>
    <source>
        <strain evidence="4">NRRL 15998</strain>
    </source>
</reference>
<keyword evidence="2" id="KW-1133">Transmembrane helix</keyword>
<name>D6AFI0_STRFL</name>